<feature type="compositionally biased region" description="Low complexity" evidence="1">
    <location>
        <begin position="136"/>
        <end position="151"/>
    </location>
</feature>
<evidence type="ECO:0000256" key="1">
    <source>
        <dbReference type="SAM" id="MobiDB-lite"/>
    </source>
</evidence>
<name>A0A0D2ZZS0_BRAOL</name>
<dbReference type="AlphaFoldDB" id="A0A0D2ZZS0"/>
<feature type="compositionally biased region" description="Low complexity" evidence="1">
    <location>
        <begin position="110"/>
        <end position="126"/>
    </location>
</feature>
<dbReference type="HOGENOM" id="CLU_1736137_0_0_1"/>
<keyword evidence="4" id="KW-1185">Reference proteome</keyword>
<reference evidence="3" key="2">
    <citation type="submission" date="2015-06" db="UniProtKB">
        <authorList>
            <consortium name="EnsemblPlants"/>
        </authorList>
    </citation>
    <scope>IDENTIFICATION</scope>
</reference>
<organism evidence="3 4">
    <name type="scientific">Brassica oleracea var. oleracea</name>
    <dbReference type="NCBI Taxonomy" id="109376"/>
    <lineage>
        <taxon>Eukaryota</taxon>
        <taxon>Viridiplantae</taxon>
        <taxon>Streptophyta</taxon>
        <taxon>Embryophyta</taxon>
        <taxon>Tracheophyta</taxon>
        <taxon>Spermatophyta</taxon>
        <taxon>Magnoliopsida</taxon>
        <taxon>eudicotyledons</taxon>
        <taxon>Gunneridae</taxon>
        <taxon>Pentapetalae</taxon>
        <taxon>rosids</taxon>
        <taxon>malvids</taxon>
        <taxon>Brassicales</taxon>
        <taxon>Brassicaceae</taxon>
        <taxon>Brassiceae</taxon>
        <taxon>Brassica</taxon>
    </lineage>
</organism>
<feature type="domain" description="Retroviral polymerase SH3-like" evidence="2">
    <location>
        <begin position="12"/>
        <end position="72"/>
    </location>
</feature>
<dbReference type="eggNOG" id="KOG0017">
    <property type="taxonomic scope" value="Eukaryota"/>
</dbReference>
<feature type="region of interest" description="Disordered" evidence="1">
    <location>
        <begin position="99"/>
        <end position="151"/>
    </location>
</feature>
<evidence type="ECO:0000259" key="2">
    <source>
        <dbReference type="Pfam" id="PF25597"/>
    </source>
</evidence>
<dbReference type="Pfam" id="PF25597">
    <property type="entry name" value="SH3_retrovirus"/>
    <property type="match status" value="1"/>
</dbReference>
<reference evidence="3" key="1">
    <citation type="journal article" date="2014" name="Genome Biol.">
        <title>Transcriptome and methylome profiling reveals relics of genome dominance in the mesopolyploid Brassica oleracea.</title>
        <authorList>
            <person name="Parkin I.A."/>
            <person name="Koh C."/>
            <person name="Tang H."/>
            <person name="Robinson S.J."/>
            <person name="Kagale S."/>
            <person name="Clarke W.E."/>
            <person name="Town C.D."/>
            <person name="Nixon J."/>
            <person name="Krishnakumar V."/>
            <person name="Bidwell S.L."/>
            <person name="Denoeud F."/>
            <person name="Belcram H."/>
            <person name="Links M.G."/>
            <person name="Just J."/>
            <person name="Clarke C."/>
            <person name="Bender T."/>
            <person name="Huebert T."/>
            <person name="Mason A.S."/>
            <person name="Pires J.C."/>
            <person name="Barker G."/>
            <person name="Moore J."/>
            <person name="Walley P.G."/>
            <person name="Manoli S."/>
            <person name="Batley J."/>
            <person name="Edwards D."/>
            <person name="Nelson M.N."/>
            <person name="Wang X."/>
            <person name="Paterson A.H."/>
            <person name="King G."/>
            <person name="Bancroft I."/>
            <person name="Chalhoub B."/>
            <person name="Sharpe A.G."/>
        </authorList>
    </citation>
    <scope>NUCLEOTIDE SEQUENCE [LARGE SCALE GENOMIC DNA]</scope>
    <source>
        <strain evidence="3">cv. TO1000</strain>
    </source>
</reference>
<proteinExistence type="predicted"/>
<evidence type="ECO:0000313" key="4">
    <source>
        <dbReference type="Proteomes" id="UP000032141"/>
    </source>
</evidence>
<sequence>PPIYEQLRVFGCLCYAHLRPRDRDKFATRSRKCIFVGYPFGKKAWRLYDVETNEFIVSRDVVFFEDQFPGIEDLPSVTVPVSQTALPIDDWLINFETPVLSTTPEPSPTIPTTSSPTHNTTTTPDVSSPPLPSTPTAPSTSNSPPDTVVQP</sequence>
<dbReference type="InterPro" id="IPR057670">
    <property type="entry name" value="SH3_retrovirus"/>
</dbReference>
<dbReference type="Proteomes" id="UP000032141">
    <property type="component" value="Unassembled WGS sequence"/>
</dbReference>
<protein>
    <recommendedName>
        <fullName evidence="2">Retroviral polymerase SH3-like domain-containing protein</fullName>
    </recommendedName>
</protein>
<evidence type="ECO:0000313" key="3">
    <source>
        <dbReference type="EnsemblPlants" id="Bo14014s010.1"/>
    </source>
</evidence>
<dbReference type="EnsemblPlants" id="Bo14014s010.1">
    <property type="protein sequence ID" value="Bo14014s010.1"/>
    <property type="gene ID" value="Bo14014s010"/>
</dbReference>
<dbReference type="Gramene" id="Bo14014s010.1">
    <property type="protein sequence ID" value="Bo14014s010.1"/>
    <property type="gene ID" value="Bo14014s010"/>
</dbReference>
<accession>A0A0D2ZZS0</accession>
<dbReference type="OMA" id="LINFETP"/>
<dbReference type="STRING" id="109376.A0A0D2ZZS0"/>